<evidence type="ECO:0000256" key="1">
    <source>
        <dbReference type="ARBA" id="ARBA00007118"/>
    </source>
</evidence>
<dbReference type="OrthoDB" id="9782629at2"/>
<dbReference type="SUPFAM" id="SSF55469">
    <property type="entry name" value="FMN-dependent nitroreductase-like"/>
    <property type="match status" value="1"/>
</dbReference>
<evidence type="ECO:0000313" key="4">
    <source>
        <dbReference type="EMBL" id="MCY9594166.1"/>
    </source>
</evidence>
<dbReference type="CDD" id="cd02138">
    <property type="entry name" value="TdsD-like"/>
    <property type="match status" value="1"/>
</dbReference>
<keyword evidence="7" id="KW-1185">Reference proteome</keyword>
<dbReference type="Proteomes" id="UP001527202">
    <property type="component" value="Unassembled WGS sequence"/>
</dbReference>
<dbReference type="PANTHER" id="PTHR43673">
    <property type="entry name" value="NAD(P)H NITROREDUCTASE YDGI-RELATED"/>
    <property type="match status" value="1"/>
</dbReference>
<reference evidence="5 6" key="1">
    <citation type="submission" date="2018-01" db="EMBL/GenBank/DDBJ databases">
        <title>The whole genome sequencing and assembly of Paenibacillus chitinolyticus KCCM 41400 strain.</title>
        <authorList>
            <person name="Kim J.-Y."/>
            <person name="Park M.-K."/>
            <person name="Lee Y.-J."/>
            <person name="Yi H."/>
            <person name="Bahn Y.-S."/>
            <person name="Kim J.F."/>
            <person name="Lee D.-W."/>
        </authorList>
    </citation>
    <scope>NUCLEOTIDE SEQUENCE [LARGE SCALE GENOMIC DNA]</scope>
    <source>
        <strain evidence="5 6">KCCM 41400</strain>
    </source>
</reference>
<organism evidence="5 6">
    <name type="scientific">Paenibacillus chitinolyticus</name>
    <dbReference type="NCBI Taxonomy" id="79263"/>
    <lineage>
        <taxon>Bacteria</taxon>
        <taxon>Bacillati</taxon>
        <taxon>Bacillota</taxon>
        <taxon>Bacilli</taxon>
        <taxon>Bacillales</taxon>
        <taxon>Paenibacillaceae</taxon>
        <taxon>Paenibacillus</taxon>
    </lineage>
</organism>
<dbReference type="Gene3D" id="3.40.109.10">
    <property type="entry name" value="NADH Oxidase"/>
    <property type="match status" value="1"/>
</dbReference>
<evidence type="ECO:0000259" key="3">
    <source>
        <dbReference type="Pfam" id="PF00881"/>
    </source>
</evidence>
<keyword evidence="2" id="KW-0560">Oxidoreductase</keyword>
<name>A0A410WW63_9BACL</name>
<dbReference type="RefSeq" id="WP_042228095.1">
    <property type="nucleotide sequence ID" value="NZ_CP026520.1"/>
</dbReference>
<dbReference type="EMBL" id="JAMDMJ010000001">
    <property type="protein sequence ID" value="MCY9594166.1"/>
    <property type="molecule type" value="Genomic_DNA"/>
</dbReference>
<evidence type="ECO:0000313" key="6">
    <source>
        <dbReference type="Proteomes" id="UP000288943"/>
    </source>
</evidence>
<dbReference type="InterPro" id="IPR029479">
    <property type="entry name" value="Nitroreductase"/>
</dbReference>
<dbReference type="GeneID" id="95375760"/>
<dbReference type="KEGG" id="pchi:PC41400_13150"/>
<feature type="domain" description="Nitroreductase" evidence="3">
    <location>
        <begin position="24"/>
        <end position="78"/>
    </location>
</feature>
<dbReference type="EMBL" id="CP026520">
    <property type="protein sequence ID" value="QAV18570.1"/>
    <property type="molecule type" value="Genomic_DNA"/>
</dbReference>
<reference evidence="4 7" key="2">
    <citation type="submission" date="2022-05" db="EMBL/GenBank/DDBJ databases">
        <title>Genome Sequencing of Bee-Associated Microbes.</title>
        <authorList>
            <person name="Dunlap C."/>
        </authorList>
    </citation>
    <scope>NUCLEOTIDE SEQUENCE [LARGE SCALE GENOMIC DNA]</scope>
    <source>
        <strain evidence="4 7">NRRL B-23120</strain>
    </source>
</reference>
<dbReference type="AlphaFoldDB" id="A0A410WW63"/>
<evidence type="ECO:0000313" key="7">
    <source>
        <dbReference type="Proteomes" id="UP001527202"/>
    </source>
</evidence>
<feature type="domain" description="Nitroreductase" evidence="3">
    <location>
        <begin position="87"/>
        <end position="163"/>
    </location>
</feature>
<dbReference type="GO" id="GO:0016491">
    <property type="term" value="F:oxidoreductase activity"/>
    <property type="evidence" value="ECO:0007669"/>
    <property type="project" value="UniProtKB-KW"/>
</dbReference>
<protein>
    <submittedName>
        <fullName evidence="5">Nitroreductase family protein</fullName>
    </submittedName>
</protein>
<evidence type="ECO:0000256" key="2">
    <source>
        <dbReference type="ARBA" id="ARBA00023002"/>
    </source>
</evidence>
<accession>A0A410WW63</accession>
<dbReference type="Proteomes" id="UP000288943">
    <property type="component" value="Chromosome"/>
</dbReference>
<dbReference type="PANTHER" id="PTHR43673:SF10">
    <property type="entry name" value="NADH DEHYDROGENASE_NAD(P)H NITROREDUCTASE XCC3605-RELATED"/>
    <property type="match status" value="1"/>
</dbReference>
<dbReference type="Pfam" id="PF00881">
    <property type="entry name" value="Nitroreductase"/>
    <property type="match status" value="2"/>
</dbReference>
<gene>
    <name evidence="4" type="ORF">M5X16_00030</name>
    <name evidence="5" type="ORF">PC41400_13150</name>
</gene>
<sequence>MPEHRFDVQNERHAAYDINPIFLNRWSSRAFLEKEISNEILMSLFEAARWAPSASNLQPWRYIVARTEEEKGMFAEFISASNKTWCLKAPVLALILSHTPSPAGGVNGSHAFDAGASWSYLALEAVRQGLISHAMAGFDRESARRLLGVPDDYDIHAVIAIGYHGDAQSLSDQHLQREQPSGRRELKETLFAGRFGNSFE</sequence>
<dbReference type="InterPro" id="IPR000415">
    <property type="entry name" value="Nitroreductase-like"/>
</dbReference>
<evidence type="ECO:0000313" key="5">
    <source>
        <dbReference type="EMBL" id="QAV18570.1"/>
    </source>
</evidence>
<proteinExistence type="inferred from homology"/>
<comment type="similarity">
    <text evidence="1">Belongs to the nitroreductase family.</text>
</comment>